<dbReference type="PROSITE" id="PS00107">
    <property type="entry name" value="PROTEIN_KINASE_ATP"/>
    <property type="match status" value="1"/>
</dbReference>
<keyword evidence="6 19" id="KW-0812">Transmembrane</keyword>
<keyword evidence="13" id="KW-1015">Disulfide bond</keyword>
<dbReference type="GO" id="GO:0016020">
    <property type="term" value="C:membrane"/>
    <property type="evidence" value="ECO:0007669"/>
    <property type="project" value="UniProtKB-SubCell"/>
</dbReference>
<keyword evidence="5" id="KW-0808">Transferase</keyword>
<feature type="transmembrane region" description="Helical" evidence="19">
    <location>
        <begin position="427"/>
        <end position="451"/>
    </location>
</feature>
<dbReference type="InterPro" id="IPR017441">
    <property type="entry name" value="Protein_kinase_ATP_BS"/>
</dbReference>
<comment type="subcellular location">
    <subcellularLocation>
        <location evidence="1">Membrane</location>
        <topology evidence="1">Single-pass type I membrane protein</topology>
    </subcellularLocation>
</comment>
<keyword evidence="4" id="KW-0245">EGF-like domain</keyword>
<organism evidence="22 23">
    <name type="scientific">Erythroxylum novogranatense</name>
    <dbReference type="NCBI Taxonomy" id="1862640"/>
    <lineage>
        <taxon>Eukaryota</taxon>
        <taxon>Viridiplantae</taxon>
        <taxon>Streptophyta</taxon>
        <taxon>Embryophyta</taxon>
        <taxon>Tracheophyta</taxon>
        <taxon>Spermatophyta</taxon>
        <taxon>Magnoliopsida</taxon>
        <taxon>eudicotyledons</taxon>
        <taxon>Gunneridae</taxon>
        <taxon>Pentapetalae</taxon>
        <taxon>rosids</taxon>
        <taxon>fabids</taxon>
        <taxon>Malpighiales</taxon>
        <taxon>Erythroxylaceae</taxon>
        <taxon>Erythroxylum</taxon>
    </lineage>
</organism>
<keyword evidence="12 19" id="KW-0472">Membrane</keyword>
<dbReference type="PANTHER" id="PTHR47976:SF49">
    <property type="entry name" value="RECEPTOR-LIKE SERINE_THREONINE-PROTEIN KINASE"/>
    <property type="match status" value="1"/>
</dbReference>
<evidence type="ECO:0000256" key="17">
    <source>
        <dbReference type="ARBA" id="ARBA00048679"/>
    </source>
</evidence>
<accession>A0AAV8TGD0</accession>
<name>A0AAV8TGD0_9ROSI</name>
<evidence type="ECO:0000256" key="6">
    <source>
        <dbReference type="ARBA" id="ARBA00022692"/>
    </source>
</evidence>
<evidence type="ECO:0000313" key="22">
    <source>
        <dbReference type="EMBL" id="KAJ8765320.1"/>
    </source>
</evidence>
<evidence type="ECO:0000256" key="9">
    <source>
        <dbReference type="ARBA" id="ARBA00022777"/>
    </source>
</evidence>
<comment type="catalytic activity">
    <reaction evidence="17">
        <text>L-seryl-[protein] + ATP = O-phospho-L-seryl-[protein] + ADP + H(+)</text>
        <dbReference type="Rhea" id="RHEA:17989"/>
        <dbReference type="Rhea" id="RHEA-COMP:9863"/>
        <dbReference type="Rhea" id="RHEA-COMP:11604"/>
        <dbReference type="ChEBI" id="CHEBI:15378"/>
        <dbReference type="ChEBI" id="CHEBI:29999"/>
        <dbReference type="ChEBI" id="CHEBI:30616"/>
        <dbReference type="ChEBI" id="CHEBI:83421"/>
        <dbReference type="ChEBI" id="CHEBI:456216"/>
        <dbReference type="EC" id="2.7.11.1"/>
    </reaction>
</comment>
<evidence type="ECO:0000256" key="12">
    <source>
        <dbReference type="ARBA" id="ARBA00023136"/>
    </source>
</evidence>
<evidence type="ECO:0000256" key="1">
    <source>
        <dbReference type="ARBA" id="ARBA00004479"/>
    </source>
</evidence>
<protein>
    <recommendedName>
        <fullName evidence="2">non-specific serine/threonine protein kinase</fullName>
        <ecNumber evidence="2">2.7.11.1</ecNumber>
    </recommendedName>
</protein>
<keyword evidence="15" id="KW-0325">Glycoprotein</keyword>
<evidence type="ECO:0000256" key="18">
    <source>
        <dbReference type="PROSITE-ProRule" id="PRU10141"/>
    </source>
</evidence>
<dbReference type="InterPro" id="IPR000719">
    <property type="entry name" value="Prot_kinase_dom"/>
</dbReference>
<feature type="signal peptide" evidence="20">
    <location>
        <begin position="1"/>
        <end position="18"/>
    </location>
</feature>
<dbReference type="InterPro" id="IPR051343">
    <property type="entry name" value="G-type_lectin_kinases/EP1-like"/>
</dbReference>
<keyword evidence="9" id="KW-0418">Kinase</keyword>
<keyword evidence="8 18" id="KW-0547">Nucleotide-binding</keyword>
<gene>
    <name evidence="22" type="ORF">K2173_012017</name>
</gene>
<dbReference type="Proteomes" id="UP001159364">
    <property type="component" value="Linkage Group LG05"/>
</dbReference>
<dbReference type="SMART" id="SM00108">
    <property type="entry name" value="B_lectin"/>
    <property type="match status" value="1"/>
</dbReference>
<dbReference type="PANTHER" id="PTHR47976">
    <property type="entry name" value="G-TYPE LECTIN S-RECEPTOR-LIKE SERINE/THREONINE-PROTEIN KINASE SD2-5"/>
    <property type="match status" value="1"/>
</dbReference>
<evidence type="ECO:0000256" key="3">
    <source>
        <dbReference type="ARBA" id="ARBA00022527"/>
    </source>
</evidence>
<dbReference type="FunFam" id="3.30.200.20:FF:000059">
    <property type="entry name" value="S-receptor-like serine/threonine-protein kinase"/>
    <property type="match status" value="1"/>
</dbReference>
<keyword evidence="10 18" id="KW-0067">ATP-binding</keyword>
<evidence type="ECO:0000256" key="4">
    <source>
        <dbReference type="ARBA" id="ARBA00022536"/>
    </source>
</evidence>
<dbReference type="GO" id="GO:0005524">
    <property type="term" value="F:ATP binding"/>
    <property type="evidence" value="ECO:0007669"/>
    <property type="project" value="UniProtKB-UniRule"/>
</dbReference>
<dbReference type="InterPro" id="IPR001245">
    <property type="entry name" value="Ser-Thr/Tyr_kinase_cat_dom"/>
</dbReference>
<dbReference type="GO" id="GO:0004674">
    <property type="term" value="F:protein serine/threonine kinase activity"/>
    <property type="evidence" value="ECO:0007669"/>
    <property type="project" value="UniProtKB-KW"/>
</dbReference>
<keyword evidence="3" id="KW-0723">Serine/threonine-protein kinase</keyword>
<sequence length="676" mass="75582">MALVSGLYLLFLSVHVRAQLNQSNVIDIGLGSSLSPIINPTSWSSPSRRFAFGFYPQGNGFAVGIRLLGHPENSSIVVWTASRDDPPVSANATLELTTAEMTLIANISDPADSASMLDSGNFVLYAADGDIFWQTFDFPTDTLLYGQNLTANKKLISSLRSSDHSSGRFLLIMQLDGNLVAYPTMYASPVDAYWSTGTNGEISYGYQLSLASLNGRCSLYLQGRPEIYTIAKCPDPTMNETIIHRATLDADGIFRLYSHHFESNTATVSVSTDWTIFKDQCGVKGFCGFNSYCSFNIEGNGSCYCYPGFVWVNQSYGCSENYTGDICMAIDPKQVKMIENMWLDDFAYFNSKMDKEDCSLSCQEDCNCWAVVYESGKCKKFTLPLRYGKRVLNGSTTAFIKKIIERISEPNNLPYNPKGDDDRLIKVLAVVLGITAVFSFILVITAFFIYWDQRRSYRKILSANEDWGLTEELIPRSFDYGELETATNGFREELGRGNYGAVYKGSLQFQGDNNRRIAVKRLEKVSGEGEREFRAEISTIGRTHHRNLVKLLGFCVDSSKKLLVYEFVSSGSLADYLLEHRSWDERLRIAHDIARGILYLHEEYNSGTAKISDFGFAKLFLQIQVVSETRSYLAPECHSNSLVSEKADIFSFGVVLLEIICNRSITVTEGQTPFSS</sequence>
<comment type="catalytic activity">
    <reaction evidence="16">
        <text>L-threonyl-[protein] + ATP = O-phospho-L-threonyl-[protein] + ADP + H(+)</text>
        <dbReference type="Rhea" id="RHEA:46608"/>
        <dbReference type="Rhea" id="RHEA-COMP:11060"/>
        <dbReference type="Rhea" id="RHEA-COMP:11605"/>
        <dbReference type="ChEBI" id="CHEBI:15378"/>
        <dbReference type="ChEBI" id="CHEBI:30013"/>
        <dbReference type="ChEBI" id="CHEBI:30616"/>
        <dbReference type="ChEBI" id="CHEBI:61977"/>
        <dbReference type="ChEBI" id="CHEBI:456216"/>
        <dbReference type="EC" id="2.7.11.1"/>
    </reaction>
</comment>
<evidence type="ECO:0000256" key="11">
    <source>
        <dbReference type="ARBA" id="ARBA00022989"/>
    </source>
</evidence>
<evidence type="ECO:0000256" key="15">
    <source>
        <dbReference type="ARBA" id="ARBA00023180"/>
    </source>
</evidence>
<keyword evidence="11 19" id="KW-1133">Transmembrane helix</keyword>
<dbReference type="EC" id="2.7.11.1" evidence="2"/>
<keyword evidence="7 20" id="KW-0732">Signal</keyword>
<dbReference type="Pfam" id="PF07714">
    <property type="entry name" value="PK_Tyr_Ser-Thr"/>
    <property type="match status" value="1"/>
</dbReference>
<evidence type="ECO:0000259" key="21">
    <source>
        <dbReference type="PROSITE" id="PS50011"/>
    </source>
</evidence>
<dbReference type="Gene3D" id="2.90.10.30">
    <property type="match status" value="1"/>
</dbReference>
<dbReference type="Gene3D" id="3.30.200.20">
    <property type="entry name" value="Phosphorylase Kinase, domain 1"/>
    <property type="match status" value="1"/>
</dbReference>
<reference evidence="22 23" key="1">
    <citation type="submission" date="2021-09" db="EMBL/GenBank/DDBJ databases">
        <title>Genomic insights and catalytic innovation underlie evolution of tropane alkaloids biosynthesis.</title>
        <authorList>
            <person name="Wang Y.-J."/>
            <person name="Tian T."/>
            <person name="Huang J.-P."/>
            <person name="Huang S.-X."/>
        </authorList>
    </citation>
    <scope>NUCLEOTIDE SEQUENCE [LARGE SCALE GENOMIC DNA]</scope>
    <source>
        <strain evidence="22">KIB-2018</strain>
        <tissue evidence="22">Leaf</tissue>
    </source>
</reference>
<evidence type="ECO:0000256" key="13">
    <source>
        <dbReference type="ARBA" id="ARBA00023157"/>
    </source>
</evidence>
<evidence type="ECO:0000313" key="23">
    <source>
        <dbReference type="Proteomes" id="UP001159364"/>
    </source>
</evidence>
<evidence type="ECO:0000256" key="16">
    <source>
        <dbReference type="ARBA" id="ARBA00047899"/>
    </source>
</evidence>
<keyword evidence="14" id="KW-0675">Receptor</keyword>
<evidence type="ECO:0000256" key="7">
    <source>
        <dbReference type="ARBA" id="ARBA00022729"/>
    </source>
</evidence>
<dbReference type="Pfam" id="PF01453">
    <property type="entry name" value="B_lectin"/>
    <property type="match status" value="1"/>
</dbReference>
<dbReference type="PROSITE" id="PS50011">
    <property type="entry name" value="PROTEIN_KINASE_DOM"/>
    <property type="match status" value="1"/>
</dbReference>
<dbReference type="Gene3D" id="1.10.510.10">
    <property type="entry name" value="Transferase(Phosphotransferase) domain 1"/>
    <property type="match status" value="1"/>
</dbReference>
<evidence type="ECO:0000256" key="19">
    <source>
        <dbReference type="SAM" id="Phobius"/>
    </source>
</evidence>
<evidence type="ECO:0000256" key="8">
    <source>
        <dbReference type="ARBA" id="ARBA00022741"/>
    </source>
</evidence>
<feature type="domain" description="Protein kinase" evidence="21">
    <location>
        <begin position="488"/>
        <end position="676"/>
    </location>
</feature>
<dbReference type="Gene3D" id="2.90.10.10">
    <property type="entry name" value="Bulb-type lectin domain"/>
    <property type="match status" value="1"/>
</dbReference>
<dbReference type="SUPFAM" id="SSF56112">
    <property type="entry name" value="Protein kinase-like (PK-like)"/>
    <property type="match status" value="1"/>
</dbReference>
<evidence type="ECO:0000256" key="14">
    <source>
        <dbReference type="ARBA" id="ARBA00023170"/>
    </source>
</evidence>
<evidence type="ECO:0000256" key="5">
    <source>
        <dbReference type="ARBA" id="ARBA00022679"/>
    </source>
</evidence>
<comment type="caution">
    <text evidence="22">The sequence shown here is derived from an EMBL/GenBank/DDBJ whole genome shotgun (WGS) entry which is preliminary data.</text>
</comment>
<dbReference type="InterPro" id="IPR036426">
    <property type="entry name" value="Bulb-type_lectin_dom_sf"/>
</dbReference>
<evidence type="ECO:0000256" key="10">
    <source>
        <dbReference type="ARBA" id="ARBA00022840"/>
    </source>
</evidence>
<evidence type="ECO:0000256" key="2">
    <source>
        <dbReference type="ARBA" id="ARBA00012513"/>
    </source>
</evidence>
<feature type="chain" id="PRO_5043574934" description="non-specific serine/threonine protein kinase" evidence="20">
    <location>
        <begin position="19"/>
        <end position="676"/>
    </location>
</feature>
<dbReference type="InterPro" id="IPR011009">
    <property type="entry name" value="Kinase-like_dom_sf"/>
</dbReference>
<feature type="binding site" evidence="18">
    <location>
        <position position="520"/>
    </location>
    <ligand>
        <name>ATP</name>
        <dbReference type="ChEBI" id="CHEBI:30616"/>
    </ligand>
</feature>
<dbReference type="EMBL" id="JAIWQS010000005">
    <property type="protein sequence ID" value="KAJ8765320.1"/>
    <property type="molecule type" value="Genomic_DNA"/>
</dbReference>
<dbReference type="AlphaFoldDB" id="A0AAV8TGD0"/>
<evidence type="ECO:0000256" key="20">
    <source>
        <dbReference type="SAM" id="SignalP"/>
    </source>
</evidence>
<proteinExistence type="predicted"/>
<dbReference type="InterPro" id="IPR001480">
    <property type="entry name" value="Bulb-type_lectin_dom"/>
</dbReference>
<dbReference type="SUPFAM" id="SSF51110">
    <property type="entry name" value="alpha-D-mannose-specific plant lectins"/>
    <property type="match status" value="1"/>
</dbReference>
<keyword evidence="23" id="KW-1185">Reference proteome</keyword>
<dbReference type="FunFam" id="2.90.10.10:FF:000026">
    <property type="entry name" value="Serine/threonine-protein kinase"/>
    <property type="match status" value="1"/>
</dbReference>